<name>A0A427XJC4_9TREE</name>
<dbReference type="STRING" id="105984.A0A427XJC4"/>
<keyword evidence="2" id="KW-0539">Nucleus</keyword>
<dbReference type="GO" id="GO:0005634">
    <property type="term" value="C:nucleus"/>
    <property type="evidence" value="ECO:0007669"/>
    <property type="project" value="UniProtKB-SubCell"/>
</dbReference>
<dbReference type="PANTHER" id="PTHR13495:SF0">
    <property type="entry name" value="PSME3-INTERACTING PROTEIN"/>
    <property type="match status" value="1"/>
</dbReference>
<dbReference type="OrthoDB" id="75720at2759"/>
<gene>
    <name evidence="5" type="ORF">EHS24_001841</name>
</gene>
<comment type="subcellular location">
    <subcellularLocation>
        <location evidence="1">Nucleus</location>
    </subcellularLocation>
</comment>
<feature type="domain" description="FAM192A/Fyv6 N-terminal" evidence="4">
    <location>
        <begin position="20"/>
        <end position="124"/>
    </location>
</feature>
<feature type="compositionally biased region" description="Low complexity" evidence="3">
    <location>
        <begin position="187"/>
        <end position="196"/>
    </location>
</feature>
<comment type="caution">
    <text evidence="5">The sequence shown here is derived from an EMBL/GenBank/DDBJ whole genome shotgun (WGS) entry which is preliminary data.</text>
</comment>
<dbReference type="RefSeq" id="XP_028474065.1">
    <property type="nucleotide sequence ID" value="XM_028617602.1"/>
</dbReference>
<feature type="compositionally biased region" description="Low complexity" evidence="3">
    <location>
        <begin position="130"/>
        <end position="162"/>
    </location>
</feature>
<dbReference type="GeneID" id="39586384"/>
<keyword evidence="6" id="KW-1185">Reference proteome</keyword>
<accession>A0A427XJC4</accession>
<dbReference type="InterPro" id="IPR019331">
    <property type="entry name" value="FAM192A/Fyv6_N"/>
</dbReference>
<evidence type="ECO:0000313" key="5">
    <source>
        <dbReference type="EMBL" id="RSH78918.1"/>
    </source>
</evidence>
<organism evidence="5 6">
    <name type="scientific">Apiotrichum porosum</name>
    <dbReference type="NCBI Taxonomy" id="105984"/>
    <lineage>
        <taxon>Eukaryota</taxon>
        <taxon>Fungi</taxon>
        <taxon>Dikarya</taxon>
        <taxon>Basidiomycota</taxon>
        <taxon>Agaricomycotina</taxon>
        <taxon>Tremellomycetes</taxon>
        <taxon>Trichosporonales</taxon>
        <taxon>Trichosporonaceae</taxon>
        <taxon>Apiotrichum</taxon>
    </lineage>
</organism>
<evidence type="ECO:0000313" key="6">
    <source>
        <dbReference type="Proteomes" id="UP000279236"/>
    </source>
</evidence>
<protein>
    <recommendedName>
        <fullName evidence="4">FAM192A/Fyv6 N-terminal domain-containing protein</fullName>
    </recommendedName>
</protein>
<feature type="compositionally biased region" description="Basic and acidic residues" evidence="3">
    <location>
        <begin position="200"/>
        <end position="214"/>
    </location>
</feature>
<dbReference type="EMBL" id="RSCE01000011">
    <property type="protein sequence ID" value="RSH78918.1"/>
    <property type="molecule type" value="Genomic_DNA"/>
</dbReference>
<reference evidence="5 6" key="1">
    <citation type="submission" date="2018-11" db="EMBL/GenBank/DDBJ databases">
        <title>Genome sequence of Apiotrichum porosum DSM 27194.</title>
        <authorList>
            <person name="Aliyu H."/>
            <person name="Gorte O."/>
            <person name="Ochsenreither K."/>
        </authorList>
    </citation>
    <scope>NUCLEOTIDE SEQUENCE [LARGE SCALE GENOMIC DNA]</scope>
    <source>
        <strain evidence="5 6">DSM 27194</strain>
    </source>
</reference>
<sequence length="214" mass="23675">MENIETSGSALATGSIAARFISQTAVDEANDRREQEWKDAYARIGQEPPPQMKEQPDDGRTLYERLKEQEILKQEEWDNRMKLSNQYRGLDNEELNFLADKIKERRTKEQKEKAEDNVEVQAYREALAKKNAASLAAAEPQTSVPPASSSSSAKPSTSAVKPRIPPKAPKKDIKSLMKGVVVKKAKPAAAQAAVGKGIKRAADGDVQGEKKRKM</sequence>
<proteinExistence type="predicted"/>
<dbReference type="Pfam" id="PF10187">
    <property type="entry name" value="FAM192A_Fyv6_N"/>
    <property type="match status" value="1"/>
</dbReference>
<dbReference type="Proteomes" id="UP000279236">
    <property type="component" value="Unassembled WGS sequence"/>
</dbReference>
<dbReference type="AlphaFoldDB" id="A0A427XJC4"/>
<dbReference type="PANTHER" id="PTHR13495">
    <property type="entry name" value="NEFA-INTERACTING NUCLEAR PROTEIN NIP30"/>
    <property type="match status" value="1"/>
</dbReference>
<feature type="region of interest" description="Disordered" evidence="3">
    <location>
        <begin position="130"/>
        <end position="214"/>
    </location>
</feature>
<evidence type="ECO:0000256" key="3">
    <source>
        <dbReference type="SAM" id="MobiDB-lite"/>
    </source>
</evidence>
<evidence type="ECO:0000256" key="1">
    <source>
        <dbReference type="ARBA" id="ARBA00004123"/>
    </source>
</evidence>
<evidence type="ECO:0000259" key="4">
    <source>
        <dbReference type="Pfam" id="PF10187"/>
    </source>
</evidence>
<evidence type="ECO:0000256" key="2">
    <source>
        <dbReference type="ARBA" id="ARBA00023242"/>
    </source>
</evidence>
<dbReference type="InterPro" id="IPR039845">
    <property type="entry name" value="FAM192A"/>
</dbReference>